<protein>
    <submittedName>
        <fullName evidence="1">Uncharacterized protein</fullName>
    </submittedName>
</protein>
<keyword evidence="2" id="KW-1185">Reference proteome</keyword>
<sequence length="145" mass="16284">MADVNRLRRIKRSCQKMRSCRRLGVLRAVVIPSEPPDRSSRVRNDRPVTPQEGSMTARWCFGLASPLAVTVKPLLRTTRWHRFDSVAGEVGVMAEEATLSGVPSGPSMWAKMMRLASKRELPVGVGVVVDRKKDDTREKHVYSVK</sequence>
<accession>A0ACB7SM64</accession>
<proteinExistence type="predicted"/>
<dbReference type="EMBL" id="CM023484">
    <property type="protein sequence ID" value="KAH6933744.1"/>
    <property type="molecule type" value="Genomic_DNA"/>
</dbReference>
<reference evidence="1" key="1">
    <citation type="submission" date="2020-05" db="EMBL/GenBank/DDBJ databases">
        <title>Large-scale comparative analyses of tick genomes elucidate their genetic diversity and vector capacities.</title>
        <authorList>
            <person name="Jia N."/>
            <person name="Wang J."/>
            <person name="Shi W."/>
            <person name="Du L."/>
            <person name="Sun Y."/>
            <person name="Zhan W."/>
            <person name="Jiang J."/>
            <person name="Wang Q."/>
            <person name="Zhang B."/>
            <person name="Ji P."/>
            <person name="Sakyi L.B."/>
            <person name="Cui X."/>
            <person name="Yuan T."/>
            <person name="Jiang B."/>
            <person name="Yang W."/>
            <person name="Lam T.T.-Y."/>
            <person name="Chang Q."/>
            <person name="Ding S."/>
            <person name="Wang X."/>
            <person name="Zhu J."/>
            <person name="Ruan X."/>
            <person name="Zhao L."/>
            <person name="Wei J."/>
            <person name="Que T."/>
            <person name="Du C."/>
            <person name="Cheng J."/>
            <person name="Dai P."/>
            <person name="Han X."/>
            <person name="Huang E."/>
            <person name="Gao Y."/>
            <person name="Liu J."/>
            <person name="Shao H."/>
            <person name="Ye R."/>
            <person name="Li L."/>
            <person name="Wei W."/>
            <person name="Wang X."/>
            <person name="Wang C."/>
            <person name="Yang T."/>
            <person name="Huo Q."/>
            <person name="Li W."/>
            <person name="Guo W."/>
            <person name="Chen H."/>
            <person name="Zhou L."/>
            <person name="Ni X."/>
            <person name="Tian J."/>
            <person name="Zhou Y."/>
            <person name="Sheng Y."/>
            <person name="Liu T."/>
            <person name="Pan Y."/>
            <person name="Xia L."/>
            <person name="Li J."/>
            <person name="Zhao F."/>
            <person name="Cao W."/>
        </authorList>
    </citation>
    <scope>NUCLEOTIDE SEQUENCE</scope>
    <source>
        <strain evidence="1">Hyas-2018</strain>
    </source>
</reference>
<evidence type="ECO:0000313" key="2">
    <source>
        <dbReference type="Proteomes" id="UP000821845"/>
    </source>
</evidence>
<organism evidence="1 2">
    <name type="scientific">Hyalomma asiaticum</name>
    <name type="common">Tick</name>
    <dbReference type="NCBI Taxonomy" id="266040"/>
    <lineage>
        <taxon>Eukaryota</taxon>
        <taxon>Metazoa</taxon>
        <taxon>Ecdysozoa</taxon>
        <taxon>Arthropoda</taxon>
        <taxon>Chelicerata</taxon>
        <taxon>Arachnida</taxon>
        <taxon>Acari</taxon>
        <taxon>Parasitiformes</taxon>
        <taxon>Ixodida</taxon>
        <taxon>Ixodoidea</taxon>
        <taxon>Ixodidae</taxon>
        <taxon>Hyalomminae</taxon>
        <taxon>Hyalomma</taxon>
    </lineage>
</organism>
<gene>
    <name evidence="1" type="ORF">HPB50_017710</name>
</gene>
<comment type="caution">
    <text evidence="1">The sequence shown here is derived from an EMBL/GenBank/DDBJ whole genome shotgun (WGS) entry which is preliminary data.</text>
</comment>
<evidence type="ECO:0000313" key="1">
    <source>
        <dbReference type="EMBL" id="KAH6933744.1"/>
    </source>
</evidence>
<name>A0ACB7SM64_HYAAI</name>
<dbReference type="Proteomes" id="UP000821845">
    <property type="component" value="Chromosome 4"/>
</dbReference>